<evidence type="ECO:0000256" key="1">
    <source>
        <dbReference type="SAM" id="MobiDB-lite"/>
    </source>
</evidence>
<gene>
    <name evidence="4" type="ORF">FRUB_04936</name>
</gene>
<evidence type="ECO:0000259" key="3">
    <source>
        <dbReference type="Pfam" id="PF05598"/>
    </source>
</evidence>
<feature type="compositionally biased region" description="Basic and acidic residues" evidence="1">
    <location>
        <begin position="149"/>
        <end position="161"/>
    </location>
</feature>
<dbReference type="InterPro" id="IPR008490">
    <property type="entry name" value="Transposase_InsH_N"/>
</dbReference>
<dbReference type="GO" id="GO:0004803">
    <property type="term" value="F:transposase activity"/>
    <property type="evidence" value="ECO:0007669"/>
    <property type="project" value="InterPro"/>
</dbReference>
<sequence length="460" mass="51106">MIVHANKPLFAWDELQHSPTLATIRAALEAIPDAPLLHALQQRRHRGCDTYPVRVLWGVLLLAILLRHTTTEACLEELRRNAPLRLLIGIASEDAVPHGWNLTRFLAVLGQPEHLTLMRDIFDHMVQRLGLAVPDLGTHTAGDSTGLRGRLEPHAQRRAGEVADGLPQASGGRKEYKDDDGHVTKVVEWFGYKLHLLVDVRHEVVLAFDISDTKAGDNERIDALVDQAEANLPADRMKTLAYDKAADDIKVHEVLHDHDIKPVIQNRSCGPKDGEREKVIGGRVPLHVVHDEAGTVYCYDTTGPAPVRRAMSYAGHEKDRGTWKYRCPARVEGFACGSEAKCNEGKAYGMTVRVDQEIDLRRFPAIPRATPQFERLYKGRTAVERVNDRLKVFWGLDDGNVVGARRFCAHVSAVRLVHLACATLLAKAQRNEGSFGTLRLSPIAKKLDELVASEKATAKT</sequence>
<accession>A0A225DN12</accession>
<dbReference type="Pfam" id="PF05598">
    <property type="entry name" value="DUF772"/>
    <property type="match status" value="1"/>
</dbReference>
<dbReference type="OrthoDB" id="2371470at2"/>
<dbReference type="Pfam" id="PF01609">
    <property type="entry name" value="DDE_Tnp_1"/>
    <property type="match status" value="1"/>
</dbReference>
<feature type="domain" description="Transposase IS4-like" evidence="2">
    <location>
        <begin position="142"/>
        <end position="403"/>
    </location>
</feature>
<dbReference type="Proteomes" id="UP000214646">
    <property type="component" value="Unassembled WGS sequence"/>
</dbReference>
<dbReference type="InterPro" id="IPR002559">
    <property type="entry name" value="Transposase_11"/>
</dbReference>
<evidence type="ECO:0000313" key="5">
    <source>
        <dbReference type="Proteomes" id="UP000214646"/>
    </source>
</evidence>
<evidence type="ECO:0000313" key="4">
    <source>
        <dbReference type="EMBL" id="OWK41044.1"/>
    </source>
</evidence>
<feature type="region of interest" description="Disordered" evidence="1">
    <location>
        <begin position="142"/>
        <end position="178"/>
    </location>
</feature>
<keyword evidence="5" id="KW-1185">Reference proteome</keyword>
<comment type="caution">
    <text evidence="4">The sequence shown here is derived from an EMBL/GenBank/DDBJ whole genome shotgun (WGS) entry which is preliminary data.</text>
</comment>
<reference evidence="5" key="1">
    <citation type="submission" date="2017-06" db="EMBL/GenBank/DDBJ databases">
        <title>Genome analysis of Fimbriiglobus ruber SP5, the first member of the order Planctomycetales with confirmed chitinolytic capability.</title>
        <authorList>
            <person name="Ravin N.V."/>
            <person name="Rakitin A.L."/>
            <person name="Ivanova A.A."/>
            <person name="Beletsky A.V."/>
            <person name="Kulichevskaya I.S."/>
            <person name="Mardanov A.V."/>
            <person name="Dedysh S.N."/>
        </authorList>
    </citation>
    <scope>NUCLEOTIDE SEQUENCE [LARGE SCALE GENOMIC DNA]</scope>
    <source>
        <strain evidence="5">SP5</strain>
    </source>
</reference>
<evidence type="ECO:0000259" key="2">
    <source>
        <dbReference type="Pfam" id="PF01609"/>
    </source>
</evidence>
<protein>
    <submittedName>
        <fullName evidence="4">Mobile element protein</fullName>
    </submittedName>
</protein>
<proteinExistence type="predicted"/>
<organism evidence="4 5">
    <name type="scientific">Fimbriiglobus ruber</name>
    <dbReference type="NCBI Taxonomy" id="1908690"/>
    <lineage>
        <taxon>Bacteria</taxon>
        <taxon>Pseudomonadati</taxon>
        <taxon>Planctomycetota</taxon>
        <taxon>Planctomycetia</taxon>
        <taxon>Gemmatales</taxon>
        <taxon>Gemmataceae</taxon>
        <taxon>Fimbriiglobus</taxon>
    </lineage>
</organism>
<feature type="domain" description="Transposase InsH N-terminal" evidence="3">
    <location>
        <begin position="29"/>
        <end position="105"/>
    </location>
</feature>
<dbReference type="AlphaFoldDB" id="A0A225DN12"/>
<name>A0A225DN12_9BACT</name>
<dbReference type="EMBL" id="NIDE01000007">
    <property type="protein sequence ID" value="OWK41044.1"/>
    <property type="molecule type" value="Genomic_DNA"/>
</dbReference>
<dbReference type="RefSeq" id="WP_088255999.1">
    <property type="nucleotide sequence ID" value="NZ_NIDE01000007.1"/>
</dbReference>
<dbReference type="GO" id="GO:0006313">
    <property type="term" value="P:DNA transposition"/>
    <property type="evidence" value="ECO:0007669"/>
    <property type="project" value="InterPro"/>
</dbReference>
<dbReference type="GO" id="GO:0003677">
    <property type="term" value="F:DNA binding"/>
    <property type="evidence" value="ECO:0007669"/>
    <property type="project" value="InterPro"/>
</dbReference>